<reference evidence="3" key="3">
    <citation type="journal article" date="2005" name="Nature">
        <title>The map-based sequence of the rice genome.</title>
        <authorList>
            <consortium name="International rice genome sequencing project (IRGSP)"/>
            <person name="Matsumoto T."/>
            <person name="Wu J."/>
            <person name="Kanamori H."/>
            <person name="Katayose Y."/>
            <person name="Fujisawa M."/>
            <person name="Namiki N."/>
            <person name="Mizuno H."/>
            <person name="Yamamoto K."/>
            <person name="Antonio B.A."/>
            <person name="Baba T."/>
            <person name="Sakata K."/>
            <person name="Nagamura Y."/>
            <person name="Aoki H."/>
            <person name="Arikawa K."/>
            <person name="Arita K."/>
            <person name="Bito T."/>
            <person name="Chiden Y."/>
            <person name="Fujitsuka N."/>
            <person name="Fukunaka R."/>
            <person name="Hamada M."/>
            <person name="Harada C."/>
            <person name="Hayashi A."/>
            <person name="Hijishita S."/>
            <person name="Honda M."/>
            <person name="Hosokawa S."/>
            <person name="Ichikawa Y."/>
            <person name="Idonuma A."/>
            <person name="Iijima M."/>
            <person name="Ikeda M."/>
            <person name="Ikeno M."/>
            <person name="Ito K."/>
            <person name="Ito S."/>
            <person name="Ito T."/>
            <person name="Ito Y."/>
            <person name="Ito Y."/>
            <person name="Iwabuchi A."/>
            <person name="Kamiya K."/>
            <person name="Karasawa W."/>
            <person name="Kurita K."/>
            <person name="Katagiri S."/>
            <person name="Kikuta A."/>
            <person name="Kobayashi H."/>
            <person name="Kobayashi N."/>
            <person name="Machita K."/>
            <person name="Maehara T."/>
            <person name="Masukawa M."/>
            <person name="Mizubayashi T."/>
            <person name="Mukai Y."/>
            <person name="Nagasaki H."/>
            <person name="Nagata Y."/>
            <person name="Naito S."/>
            <person name="Nakashima M."/>
            <person name="Nakama Y."/>
            <person name="Nakamichi Y."/>
            <person name="Nakamura M."/>
            <person name="Meguro A."/>
            <person name="Negishi M."/>
            <person name="Ohta I."/>
            <person name="Ohta T."/>
            <person name="Okamoto M."/>
            <person name="Ono N."/>
            <person name="Saji S."/>
            <person name="Sakaguchi M."/>
            <person name="Sakai K."/>
            <person name="Shibata M."/>
            <person name="Shimokawa T."/>
            <person name="Song J."/>
            <person name="Takazaki Y."/>
            <person name="Terasawa K."/>
            <person name="Tsugane M."/>
            <person name="Tsuji K."/>
            <person name="Ueda S."/>
            <person name="Waki K."/>
            <person name="Yamagata H."/>
            <person name="Yamamoto M."/>
            <person name="Yamamoto S."/>
            <person name="Yamane H."/>
            <person name="Yoshiki S."/>
            <person name="Yoshihara R."/>
            <person name="Yukawa K."/>
            <person name="Zhong H."/>
            <person name="Yano M."/>
            <person name="Yuan Q."/>
            <person name="Ouyang S."/>
            <person name="Liu J."/>
            <person name="Jones K.M."/>
            <person name="Gansberger K."/>
            <person name="Moffat K."/>
            <person name="Hill J."/>
            <person name="Bera J."/>
            <person name="Fadrosh D."/>
            <person name="Jin S."/>
            <person name="Johri S."/>
            <person name="Kim M."/>
            <person name="Overton L."/>
            <person name="Reardon M."/>
            <person name="Tsitrin T."/>
            <person name="Vuong H."/>
            <person name="Weaver B."/>
            <person name="Ciecko A."/>
            <person name="Tallon L."/>
            <person name="Jackson J."/>
            <person name="Pai G."/>
            <person name="Aken S.V."/>
            <person name="Utterback T."/>
            <person name="Reidmuller S."/>
            <person name="Feldblyum T."/>
            <person name="Hsiao J."/>
            <person name="Zismann V."/>
            <person name="Iobst S."/>
            <person name="de Vazeille A.R."/>
            <person name="Buell C.R."/>
            <person name="Ying K."/>
            <person name="Li Y."/>
            <person name="Lu T."/>
            <person name="Huang Y."/>
            <person name="Zhao Q."/>
            <person name="Feng Q."/>
            <person name="Zhang L."/>
            <person name="Zhu J."/>
            <person name="Weng Q."/>
            <person name="Mu J."/>
            <person name="Lu Y."/>
            <person name="Fan D."/>
            <person name="Liu Y."/>
            <person name="Guan J."/>
            <person name="Zhang Y."/>
            <person name="Yu S."/>
            <person name="Liu X."/>
            <person name="Zhang Y."/>
            <person name="Hong G."/>
            <person name="Han B."/>
            <person name="Choisne N."/>
            <person name="Demange N."/>
            <person name="Orjeda G."/>
            <person name="Samain S."/>
            <person name="Cattolico L."/>
            <person name="Pelletier E."/>
            <person name="Couloux A."/>
            <person name="Segurens B."/>
            <person name="Wincker P."/>
            <person name="D'Hont A."/>
            <person name="Scarpelli C."/>
            <person name="Weissenbach J."/>
            <person name="Salanoubat M."/>
            <person name="Quetier F."/>
            <person name="Yu Y."/>
            <person name="Kim H.R."/>
            <person name="Rambo T."/>
            <person name="Currie J."/>
            <person name="Collura K."/>
            <person name="Luo M."/>
            <person name="Yang T."/>
            <person name="Ammiraju J.S.S."/>
            <person name="Engler F."/>
            <person name="Soderlund C."/>
            <person name="Wing R.A."/>
            <person name="Palmer L.E."/>
            <person name="de la Bastide M."/>
            <person name="Spiegel L."/>
            <person name="Nascimento L."/>
            <person name="Zutavern T."/>
            <person name="O'Shaughnessy A."/>
            <person name="Dike S."/>
            <person name="Dedhia N."/>
            <person name="Preston R."/>
            <person name="Balija V."/>
            <person name="McCombie W.R."/>
            <person name="Chow T."/>
            <person name="Chen H."/>
            <person name="Chung M."/>
            <person name="Chen C."/>
            <person name="Shaw J."/>
            <person name="Wu H."/>
            <person name="Hsiao K."/>
            <person name="Chao Y."/>
            <person name="Chu M."/>
            <person name="Cheng C."/>
            <person name="Hour A."/>
            <person name="Lee P."/>
            <person name="Lin S."/>
            <person name="Lin Y."/>
            <person name="Liou J."/>
            <person name="Liu S."/>
            <person name="Hsing Y."/>
            <person name="Raghuvanshi S."/>
            <person name="Mohanty A."/>
            <person name="Bharti A.K."/>
            <person name="Gaur A."/>
            <person name="Gupta V."/>
            <person name="Kumar D."/>
            <person name="Ravi V."/>
            <person name="Vij S."/>
            <person name="Kapur A."/>
            <person name="Khurana P."/>
            <person name="Khurana P."/>
            <person name="Khurana J.P."/>
            <person name="Tyagi A.K."/>
            <person name="Gaikwad K."/>
            <person name="Singh A."/>
            <person name="Dalal V."/>
            <person name="Srivastava S."/>
            <person name="Dixit A."/>
            <person name="Pal A.K."/>
            <person name="Ghazi I.A."/>
            <person name="Yadav M."/>
            <person name="Pandit A."/>
            <person name="Bhargava A."/>
            <person name="Sureshbabu K."/>
            <person name="Batra K."/>
            <person name="Sharma T.R."/>
            <person name="Mohapatra T."/>
            <person name="Singh N.K."/>
            <person name="Messing J."/>
            <person name="Nelson A.B."/>
            <person name="Fuks G."/>
            <person name="Kavchok S."/>
            <person name="Keizer G."/>
            <person name="Linton E."/>
            <person name="Llaca V."/>
            <person name="Song R."/>
            <person name="Tanyolac B."/>
            <person name="Young S."/>
            <person name="Ho-Il K."/>
            <person name="Hahn J.H."/>
            <person name="Sangsakoo G."/>
            <person name="Vanavichit A."/>
            <person name="de Mattos Luiz.A.T."/>
            <person name="Zimmer P.D."/>
            <person name="Malone G."/>
            <person name="Dellagostin O."/>
            <person name="de Oliveira A.C."/>
            <person name="Bevan M."/>
            <person name="Bancroft I."/>
            <person name="Minx P."/>
            <person name="Cordum H."/>
            <person name="Wilson R."/>
            <person name="Cheng Z."/>
            <person name="Jin W."/>
            <person name="Jiang J."/>
            <person name="Leong S.A."/>
            <person name="Iwama H."/>
            <person name="Gojobori T."/>
            <person name="Itoh T."/>
            <person name="Niimura Y."/>
            <person name="Fujii Y."/>
            <person name="Habara T."/>
            <person name="Sakai H."/>
            <person name="Sato Y."/>
            <person name="Wilson G."/>
            <person name="Kumar K."/>
            <person name="McCouch S."/>
            <person name="Juretic N."/>
            <person name="Hoen D."/>
            <person name="Wright S."/>
            <person name="Bruskiewich R."/>
            <person name="Bureau T."/>
            <person name="Miyao A."/>
            <person name="Hirochika H."/>
            <person name="Nishikawa T."/>
            <person name="Kadowaki K."/>
            <person name="Sugiura M."/>
            <person name="Burr B."/>
            <person name="Sasaki T."/>
        </authorList>
    </citation>
    <scope>NUCLEOTIDE SEQUENCE [LARGE SCALE GENOMIC DNA]</scope>
    <source>
        <strain evidence="3">cv. Nipponbare</strain>
    </source>
</reference>
<reference evidence="2" key="1">
    <citation type="submission" date="2001-05" db="EMBL/GenBank/DDBJ databases">
        <title>Oryza sativa nipponbare(GA3) genomic DNA, chromosome 6, PAC clone:P0460H04.</title>
        <authorList>
            <person name="Sasaki T."/>
            <person name="Matsumoto T."/>
            <person name="Yamamoto K."/>
        </authorList>
    </citation>
    <scope>NUCLEOTIDE SEQUENCE</scope>
</reference>
<evidence type="ECO:0000313" key="1">
    <source>
        <dbReference type="EMBL" id="BAD37563.1"/>
    </source>
</evidence>
<dbReference type="EMBL" id="AP003712">
    <property type="protein sequence ID" value="BAD37580.1"/>
    <property type="molecule type" value="Genomic_DNA"/>
</dbReference>
<sequence>MVEPDPSRSRMAGWYENVQGKNTGIVAGEDERARRGWSRRTPPRVLRATNRWRSSSPYVARVSASAAVRAAAFDARARGGGRSVTKVTETGNNHRASAKLYETVRSSVARAR</sequence>
<accession>Q67W89</accession>
<organism evidence="2 3">
    <name type="scientific">Oryza sativa subsp. japonica</name>
    <name type="common">Rice</name>
    <dbReference type="NCBI Taxonomy" id="39947"/>
    <lineage>
        <taxon>Eukaryota</taxon>
        <taxon>Viridiplantae</taxon>
        <taxon>Streptophyta</taxon>
        <taxon>Embryophyta</taxon>
        <taxon>Tracheophyta</taxon>
        <taxon>Spermatophyta</taxon>
        <taxon>Magnoliopsida</taxon>
        <taxon>Liliopsida</taxon>
        <taxon>Poales</taxon>
        <taxon>Poaceae</taxon>
        <taxon>BOP clade</taxon>
        <taxon>Oryzoideae</taxon>
        <taxon>Oryzeae</taxon>
        <taxon>Oryzinae</taxon>
        <taxon>Oryza</taxon>
        <taxon>Oryza sativa</taxon>
    </lineage>
</organism>
<name>Q67W89_ORYSJ</name>
<proteinExistence type="predicted"/>
<dbReference type="EMBL" id="AP003579">
    <property type="protein sequence ID" value="BAD37563.1"/>
    <property type="molecule type" value="Genomic_DNA"/>
</dbReference>
<protein>
    <submittedName>
        <fullName evidence="2">Uncharacterized protein</fullName>
    </submittedName>
</protein>
<evidence type="ECO:0000313" key="3">
    <source>
        <dbReference type="Proteomes" id="UP000000763"/>
    </source>
</evidence>
<dbReference type="Proteomes" id="UP000000763">
    <property type="component" value="Chromosome 6"/>
</dbReference>
<evidence type="ECO:0000313" key="2">
    <source>
        <dbReference type="EMBL" id="BAD37580.1"/>
    </source>
</evidence>
<dbReference type="AlphaFoldDB" id="Q67W89"/>
<reference evidence="1" key="2">
    <citation type="submission" date="2001-05" db="EMBL/GenBank/DDBJ databases">
        <title>Oryza sativa nipponbare(GA3) genomic DNA, chromosome 6, PAC clone:P0709F06.</title>
        <authorList>
            <person name="Sasaki T."/>
            <person name="Matsumoto T."/>
            <person name="Yamamoto K."/>
        </authorList>
    </citation>
    <scope>NUCLEOTIDE SEQUENCE</scope>
</reference>
<gene>
    <name evidence="2" type="ORF">P0460H04.18</name>
    <name evidence="1" type="ORF">P0709F06.39</name>
</gene>
<reference evidence="3" key="4">
    <citation type="journal article" date="2008" name="Nucleic Acids Res.">
        <title>The rice annotation project database (RAP-DB): 2008 update.</title>
        <authorList>
            <consortium name="The rice annotation project (RAP)"/>
        </authorList>
    </citation>
    <scope>GENOME REANNOTATION</scope>
    <source>
        <strain evidence="3">cv. Nipponbare</strain>
    </source>
</reference>